<dbReference type="EMBL" id="CP041372">
    <property type="protein sequence ID" value="QKS72850.1"/>
    <property type="molecule type" value="Genomic_DNA"/>
</dbReference>
<accession>A0A859FIU3</accession>
<protein>
    <submittedName>
        <fullName evidence="1">DUF4127 family protein</fullName>
    </submittedName>
</protein>
<dbReference type="RefSeq" id="WP_176010817.1">
    <property type="nucleotide sequence ID" value="NZ_CP041372.2"/>
</dbReference>
<dbReference type="Pfam" id="PF13552">
    <property type="entry name" value="DUF4127"/>
    <property type="match status" value="1"/>
</dbReference>
<sequence length="507" mass="57663">MKKIALLPIDARPVSYDLPRSIAKEAGYELVLPDKSLLGFLKVPAELTSIHAWIKRVAKEVDGIVLAIDMLVYGGLVPSRIHTESYDTLSARLDEMITWLSVETSIPVMALCSTMRLSNNNVNEEEKDYWAQYGEKIWQLSYHEDRFFVHGEEADKEAVEARKKEIPEAILEDYHQTRRCNAQLSRKLFDYVEEKKLRYVVFPQDDTAEYGFQIAEQRQLKRERERRKLFSQVAIYPGADEVSSVLTARLISELTGITPPTFYPIYSGQKGALSPAMYEDRPLMESVKGQIFAVGSHTVETPQEADVVLGVNVPGHTQGDLALRILLNGVDTSDRHIDEWLRKLRYYSQTKPVAIADVAYANGADEALIHAMLDVFTIDDLMSYAGWNTAGNTIGTVIAHATAVFIGEKIRQRKRAERGTAPFILHRLLDDYVYQTLAREEIRSQVKDGDAQFEQEASLIFLQKASEFTEQTGYYVDIRDVYFPWKRSFEVGFTVTIFEKRGVVHEG</sequence>
<evidence type="ECO:0000313" key="1">
    <source>
        <dbReference type="EMBL" id="QKS72850.1"/>
    </source>
</evidence>
<proteinExistence type="predicted"/>
<name>A0A859FIU3_9BACI</name>
<evidence type="ECO:0000313" key="2">
    <source>
        <dbReference type="Proteomes" id="UP000318138"/>
    </source>
</evidence>
<dbReference type="InterPro" id="IPR025394">
    <property type="entry name" value="DUF4127"/>
</dbReference>
<dbReference type="KEGG" id="psua:FLK61_40310"/>
<dbReference type="Proteomes" id="UP000318138">
    <property type="component" value="Chromosome"/>
</dbReference>
<dbReference type="AlphaFoldDB" id="A0A859FIU3"/>
<reference evidence="2" key="1">
    <citation type="submission" date="2019-07" db="EMBL/GenBank/DDBJ databases">
        <title>Bacillus alkalisoli sp. nov. isolated from saline soil.</title>
        <authorList>
            <person name="Sun J.-Q."/>
            <person name="Xu L."/>
        </authorList>
    </citation>
    <scope>NUCLEOTIDE SEQUENCE [LARGE SCALE GENOMIC DNA]</scope>
    <source>
        <strain evidence="2">M4U3P1</strain>
    </source>
</reference>
<gene>
    <name evidence="1" type="ORF">FLK61_40310</name>
</gene>
<organism evidence="1 2">
    <name type="scientific">Paenalkalicoccus suaedae</name>
    <dbReference type="NCBI Taxonomy" id="2592382"/>
    <lineage>
        <taxon>Bacteria</taxon>
        <taxon>Bacillati</taxon>
        <taxon>Bacillota</taxon>
        <taxon>Bacilli</taxon>
        <taxon>Bacillales</taxon>
        <taxon>Bacillaceae</taxon>
        <taxon>Paenalkalicoccus</taxon>
    </lineage>
</organism>
<keyword evidence="2" id="KW-1185">Reference proteome</keyword>